<organism evidence="2 3">
    <name type="scientific">Candidatus Sulfurimonas marisnigri</name>
    <dbReference type="NCBI Taxonomy" id="2740405"/>
    <lineage>
        <taxon>Bacteria</taxon>
        <taxon>Pseudomonadati</taxon>
        <taxon>Campylobacterota</taxon>
        <taxon>Epsilonproteobacteria</taxon>
        <taxon>Campylobacterales</taxon>
        <taxon>Sulfurimonadaceae</taxon>
        <taxon>Sulfurimonas</taxon>
    </lineage>
</organism>
<dbReference type="Pfam" id="PF11074">
    <property type="entry name" value="DUF2779"/>
    <property type="match status" value="1"/>
</dbReference>
<dbReference type="InterPro" id="IPR021301">
    <property type="entry name" value="DUF2779"/>
</dbReference>
<sequence>MNLSKSLYTKAIQCPKALWLKKYNKEVLTPPDATALARFETGNVVGELACKLFPNGKEVIYNPDDFNGMVETTKEWIEEGLEYIYEATFLYNGILVLVDVLKVTPDGLEIYEVKSSSSVKDIYLHDVSIQLYVLKQLGYSVISSNVVHIDSSYVRGDELDLNGLFKIVDVSDEVNTLQVDIPKRLEEFELYLADRDNEPDIDIGSHCNKPYECDAKEYCWRVQRNIPEYSLFNIFNLGSKKQIELYEQGIVNIEDIPDGYAMTAIQKQKVQNWKEQVTFVDEENIKDFLNTLNYPIYHLDFETFQQAIPEWKGISPYQQIPFQYSLHIEHSDGIIEHKEFLGEDGIDPRYELAKRLVEDIPIDVTVLAYNMSFEKGVNAKLAESFPEFTDHLLSINENTKDLMFPFQKKYYVTPEMQGSYSIKYVLPSLVPEMAEAYKSLNGIQNGSDAMNAFPKLPSMSPKEKADTRTALLEYCKLDTLAMVEVLKKLKKVIE</sequence>
<accession>A0A7S7M248</accession>
<feature type="domain" description="DUF2779" evidence="1">
    <location>
        <begin position="297"/>
        <end position="421"/>
    </location>
</feature>
<evidence type="ECO:0000259" key="1">
    <source>
        <dbReference type="Pfam" id="PF11074"/>
    </source>
</evidence>
<evidence type="ECO:0000313" key="2">
    <source>
        <dbReference type="EMBL" id="QOY55711.1"/>
    </source>
</evidence>
<dbReference type="InterPro" id="IPR011604">
    <property type="entry name" value="PDDEXK-like_dom_sf"/>
</dbReference>
<dbReference type="Proteomes" id="UP000593836">
    <property type="component" value="Chromosome"/>
</dbReference>
<dbReference type="Gene3D" id="3.90.320.10">
    <property type="match status" value="1"/>
</dbReference>
<reference evidence="2 3" key="1">
    <citation type="submission" date="2020-05" db="EMBL/GenBank/DDBJ databases">
        <title>Sulfurimonas marisnigri, sp. nov., and Sulfurimonas baltica, sp. nov., manganese oxide reducing chemolithoautotrophs of the class Epsilonproteobacteria isolated from the pelagic redoxclines of the Black and Baltic Seas and emended description of the genus Sulfurimonas.</title>
        <authorList>
            <person name="Henkel J.V."/>
            <person name="Laudan C."/>
            <person name="Werner J."/>
            <person name="Neu T."/>
            <person name="Plewe S."/>
            <person name="Sproer C."/>
            <person name="Bunk B."/>
            <person name="Schulz-Vogt H.N."/>
        </authorList>
    </citation>
    <scope>NUCLEOTIDE SEQUENCE [LARGE SCALE GENOMIC DNA]</scope>
    <source>
        <strain evidence="2 3">SoZ1</strain>
    </source>
</reference>
<dbReference type="KEGG" id="smas:HUE87_05660"/>
<evidence type="ECO:0000313" key="3">
    <source>
        <dbReference type="Proteomes" id="UP000593836"/>
    </source>
</evidence>
<protein>
    <submittedName>
        <fullName evidence="2">DUF2779 domain-containing protein</fullName>
    </submittedName>
</protein>
<gene>
    <name evidence="2" type="ORF">HUE87_05660</name>
</gene>
<dbReference type="EMBL" id="CP054493">
    <property type="protein sequence ID" value="QOY55711.1"/>
    <property type="molecule type" value="Genomic_DNA"/>
</dbReference>
<dbReference type="AlphaFoldDB" id="A0A7S7M248"/>
<dbReference type="RefSeq" id="WP_194367749.1">
    <property type="nucleotide sequence ID" value="NZ_CP054493.1"/>
</dbReference>
<name>A0A7S7M248_9BACT</name>
<proteinExistence type="predicted"/>
<keyword evidence="3" id="KW-1185">Reference proteome</keyword>